<gene>
    <name evidence="2" type="ORF">THAOC_30476</name>
</gene>
<organism evidence="2 3">
    <name type="scientific">Thalassiosira oceanica</name>
    <name type="common">Marine diatom</name>
    <dbReference type="NCBI Taxonomy" id="159749"/>
    <lineage>
        <taxon>Eukaryota</taxon>
        <taxon>Sar</taxon>
        <taxon>Stramenopiles</taxon>
        <taxon>Ochrophyta</taxon>
        <taxon>Bacillariophyta</taxon>
        <taxon>Coscinodiscophyceae</taxon>
        <taxon>Thalassiosirophycidae</taxon>
        <taxon>Thalassiosirales</taxon>
        <taxon>Thalassiosiraceae</taxon>
        <taxon>Thalassiosira</taxon>
    </lineage>
</organism>
<evidence type="ECO:0000313" key="3">
    <source>
        <dbReference type="Proteomes" id="UP000266841"/>
    </source>
</evidence>
<accession>K0RUX6</accession>
<feature type="compositionally biased region" description="Basic and acidic residues" evidence="1">
    <location>
        <begin position="160"/>
        <end position="190"/>
    </location>
</feature>
<dbReference type="Proteomes" id="UP000266841">
    <property type="component" value="Unassembled WGS sequence"/>
</dbReference>
<feature type="region of interest" description="Disordered" evidence="1">
    <location>
        <begin position="159"/>
        <end position="208"/>
    </location>
</feature>
<sequence length="208" mass="21523">MPAAAAAAAFESSAEASAPVEVVGKIGDRVKGGDELRLTRLDDAGRAVGLIEASPGPDADDRPDGCRGGCSELRAALSRTGDCLGETPVSVCAPERDGRVADAERGVRKAEAACETLDRGAGRRGLERATRDVILTSNAEEDAGSLDPAASVRLGVLGRPGEDALDRLRPRELSEREEANAKLQGTDKTHIPSSDSGHSDALDLDDIA</sequence>
<dbReference type="AlphaFoldDB" id="K0RUX6"/>
<keyword evidence="3" id="KW-1185">Reference proteome</keyword>
<evidence type="ECO:0000313" key="2">
    <source>
        <dbReference type="EMBL" id="EJK50522.1"/>
    </source>
</evidence>
<name>K0RUX6_THAOC</name>
<evidence type="ECO:0000256" key="1">
    <source>
        <dbReference type="SAM" id="MobiDB-lite"/>
    </source>
</evidence>
<protein>
    <submittedName>
        <fullName evidence="2">Uncharacterized protein</fullName>
    </submittedName>
</protein>
<comment type="caution">
    <text evidence="2">The sequence shown here is derived from an EMBL/GenBank/DDBJ whole genome shotgun (WGS) entry which is preliminary data.</text>
</comment>
<reference evidence="2 3" key="1">
    <citation type="journal article" date="2012" name="Genome Biol.">
        <title>Genome and low-iron response of an oceanic diatom adapted to chronic iron limitation.</title>
        <authorList>
            <person name="Lommer M."/>
            <person name="Specht M."/>
            <person name="Roy A.S."/>
            <person name="Kraemer L."/>
            <person name="Andreson R."/>
            <person name="Gutowska M.A."/>
            <person name="Wolf J."/>
            <person name="Bergner S.V."/>
            <person name="Schilhabel M.B."/>
            <person name="Klostermeier U.C."/>
            <person name="Beiko R.G."/>
            <person name="Rosenstiel P."/>
            <person name="Hippler M."/>
            <person name="Laroche J."/>
        </authorList>
    </citation>
    <scope>NUCLEOTIDE SEQUENCE [LARGE SCALE GENOMIC DNA]</scope>
    <source>
        <strain evidence="2 3">CCMP1005</strain>
    </source>
</reference>
<dbReference type="EMBL" id="AGNL01043514">
    <property type="protein sequence ID" value="EJK50522.1"/>
    <property type="molecule type" value="Genomic_DNA"/>
</dbReference>
<proteinExistence type="predicted"/>